<evidence type="ECO:0000313" key="3">
    <source>
        <dbReference type="Proteomes" id="UP000033109"/>
    </source>
</evidence>
<evidence type="ECO:0000259" key="1">
    <source>
        <dbReference type="Pfam" id="PF05239"/>
    </source>
</evidence>
<keyword evidence="3" id="KW-1185">Reference proteome</keyword>
<reference evidence="2 3" key="1">
    <citation type="journal article" date="2015" name="Sci. Rep.">
        <title>Unraveling adaptation of Pontibacter korlensis to radiation and infertility in desert through complete genome and comparative transcriptomic analysis.</title>
        <authorList>
            <person name="Dai J."/>
            <person name="Dai W."/>
            <person name="Qiu C."/>
            <person name="Yang Z."/>
            <person name="Zhang Y."/>
            <person name="Zhou M."/>
            <person name="Zhang L."/>
            <person name="Fang C."/>
            <person name="Gao Q."/>
            <person name="Yang Q."/>
            <person name="Li X."/>
            <person name="Wang Z."/>
            <person name="Wang Z."/>
            <person name="Jia Z."/>
            <person name="Chen X."/>
        </authorList>
    </citation>
    <scope>NUCLEOTIDE SEQUENCE [LARGE SCALE GENOMIC DNA]</scope>
    <source>
        <strain evidence="2 3">X14-1T</strain>
    </source>
</reference>
<evidence type="ECO:0000313" key="2">
    <source>
        <dbReference type="EMBL" id="AKD05040.1"/>
    </source>
</evidence>
<dbReference type="EMBL" id="CP009621">
    <property type="protein sequence ID" value="AKD05040.1"/>
    <property type="molecule type" value="Genomic_DNA"/>
</dbReference>
<dbReference type="GO" id="GO:0019684">
    <property type="term" value="P:photosynthesis, light reaction"/>
    <property type="evidence" value="ECO:0007669"/>
    <property type="project" value="InterPro"/>
</dbReference>
<dbReference type="Proteomes" id="UP000033109">
    <property type="component" value="Chromosome"/>
</dbReference>
<dbReference type="Pfam" id="PF05239">
    <property type="entry name" value="PRC"/>
    <property type="match status" value="1"/>
</dbReference>
<feature type="domain" description="PRC-barrel" evidence="1">
    <location>
        <begin position="28"/>
        <end position="98"/>
    </location>
</feature>
<dbReference type="Gene3D" id="3.90.50.10">
    <property type="entry name" value="Photosynthetic Reaction Center, subunit H, domain 2"/>
    <property type="match status" value="1"/>
</dbReference>
<accession>A0A0E3ZHZ0</accession>
<proteinExistence type="predicted"/>
<dbReference type="SUPFAM" id="SSF50346">
    <property type="entry name" value="PRC-barrel domain"/>
    <property type="match status" value="1"/>
</dbReference>
<dbReference type="AlphaFoldDB" id="A0A0E3ZHZ0"/>
<dbReference type="InterPro" id="IPR014747">
    <property type="entry name" value="Bac_photo_RC_H_C"/>
</dbReference>
<organism evidence="2 3">
    <name type="scientific">Pontibacter korlensis</name>
    <dbReference type="NCBI Taxonomy" id="400092"/>
    <lineage>
        <taxon>Bacteria</taxon>
        <taxon>Pseudomonadati</taxon>
        <taxon>Bacteroidota</taxon>
        <taxon>Cytophagia</taxon>
        <taxon>Cytophagales</taxon>
        <taxon>Hymenobacteraceae</taxon>
        <taxon>Pontibacter</taxon>
    </lineage>
</organism>
<dbReference type="OrthoDB" id="1422173at2"/>
<protein>
    <recommendedName>
        <fullName evidence="1">PRC-barrel domain-containing protein</fullName>
    </recommendedName>
</protein>
<dbReference type="GO" id="GO:0030077">
    <property type="term" value="C:plasma membrane light-harvesting complex"/>
    <property type="evidence" value="ECO:0007669"/>
    <property type="project" value="InterPro"/>
</dbReference>
<dbReference type="PATRIC" id="fig|400092.3.peg.4534"/>
<sequence>MKHDDLRNERLVPLSAMDDYKVAKDNPDVVGWRVVGADGDTLGVVRDLIVDPRVMKVRYLSVVADRRFFNTDADQHMLVPIGLAALDKSSKKVFVTSIDSRTIVNYPIYPGGPITEDYEHAVRDTIHQSQREALHGTADDHKAEFDEALRHQHSDRLHTDHQHAEPRRVTNDFYDNSTFDENRFYTSDQQAHRDILHSSSDRDRTDRTTAATDLHQEDIKSKSVEESIATIERLELLREKGSITEEEFMLLKKRALNL</sequence>
<dbReference type="KEGG" id="pko:PKOR_20655"/>
<dbReference type="HOGENOM" id="CLU_1077119_0_0_10"/>
<dbReference type="RefSeq" id="WP_046313195.1">
    <property type="nucleotide sequence ID" value="NZ_CBCSCY010000035.1"/>
</dbReference>
<name>A0A0E3ZHZ0_9BACT</name>
<dbReference type="STRING" id="400092.PKOR_20655"/>
<dbReference type="InterPro" id="IPR027275">
    <property type="entry name" value="PRC-brl_dom"/>
</dbReference>
<dbReference type="InterPro" id="IPR011033">
    <property type="entry name" value="PRC_barrel-like_sf"/>
</dbReference>
<gene>
    <name evidence="2" type="ORF">PKOR_20655</name>
</gene>